<protein>
    <recommendedName>
        <fullName evidence="4">Lipoprotein</fullName>
    </recommendedName>
</protein>
<feature type="signal peptide" evidence="1">
    <location>
        <begin position="1"/>
        <end position="20"/>
    </location>
</feature>
<evidence type="ECO:0000256" key="1">
    <source>
        <dbReference type="SAM" id="SignalP"/>
    </source>
</evidence>
<name>A0A3D9BNZ4_9RHOB</name>
<organism evidence="2 3">
    <name type="scientific">Rhodosalinus sediminis</name>
    <dbReference type="NCBI Taxonomy" id="1940533"/>
    <lineage>
        <taxon>Bacteria</taxon>
        <taxon>Pseudomonadati</taxon>
        <taxon>Pseudomonadota</taxon>
        <taxon>Alphaproteobacteria</taxon>
        <taxon>Rhodobacterales</taxon>
        <taxon>Paracoccaceae</taxon>
        <taxon>Rhodosalinus</taxon>
    </lineage>
</organism>
<gene>
    <name evidence="2" type="ORF">DRV84_12120</name>
</gene>
<proteinExistence type="predicted"/>
<evidence type="ECO:0000313" key="3">
    <source>
        <dbReference type="Proteomes" id="UP000257131"/>
    </source>
</evidence>
<reference evidence="2 3" key="1">
    <citation type="journal article" date="2017" name="Int. J. Syst. Evol. Microbiol.">
        <title>Rhodosalinus sediminis gen. nov., sp. nov., isolated from marine saltern.</title>
        <authorList>
            <person name="Guo L.Y."/>
            <person name="Ling S.K."/>
            <person name="Li C.M."/>
            <person name="Chen G.J."/>
            <person name="Du Z.J."/>
        </authorList>
    </citation>
    <scope>NUCLEOTIDE SEQUENCE [LARGE SCALE GENOMIC DNA]</scope>
    <source>
        <strain evidence="2 3">WDN1C137</strain>
    </source>
</reference>
<comment type="caution">
    <text evidence="2">The sequence shown here is derived from an EMBL/GenBank/DDBJ whole genome shotgun (WGS) entry which is preliminary data.</text>
</comment>
<dbReference type="Proteomes" id="UP000257131">
    <property type="component" value="Unassembled WGS sequence"/>
</dbReference>
<dbReference type="OrthoDB" id="7864349at2"/>
<dbReference type="RefSeq" id="WP_115981065.1">
    <property type="nucleotide sequence ID" value="NZ_QOHR01000020.1"/>
</dbReference>
<sequence>MCRKSAFLAAFALLAACDTAGRGYMGLPAVRAEAGGHVFDVRRRGDEAEAVRRNVAALPSFDAVARAAEVAIERATGCDALTLEGDPSLLRAELDCPD</sequence>
<keyword evidence="3" id="KW-1185">Reference proteome</keyword>
<dbReference type="PROSITE" id="PS51257">
    <property type="entry name" value="PROKAR_LIPOPROTEIN"/>
    <property type="match status" value="1"/>
</dbReference>
<dbReference type="EMBL" id="QOHR01000020">
    <property type="protein sequence ID" value="REC55233.1"/>
    <property type="molecule type" value="Genomic_DNA"/>
</dbReference>
<evidence type="ECO:0000313" key="2">
    <source>
        <dbReference type="EMBL" id="REC55233.1"/>
    </source>
</evidence>
<evidence type="ECO:0008006" key="4">
    <source>
        <dbReference type="Google" id="ProtNLM"/>
    </source>
</evidence>
<keyword evidence="1" id="KW-0732">Signal</keyword>
<feature type="chain" id="PRO_5017598218" description="Lipoprotein" evidence="1">
    <location>
        <begin position="21"/>
        <end position="98"/>
    </location>
</feature>
<accession>A0A3D9BNZ4</accession>
<dbReference type="AlphaFoldDB" id="A0A3D9BNZ4"/>